<evidence type="ECO:0000313" key="1">
    <source>
        <dbReference type="EMBL" id="KAF4147251.1"/>
    </source>
</evidence>
<evidence type="ECO:0000313" key="2">
    <source>
        <dbReference type="Proteomes" id="UP000704712"/>
    </source>
</evidence>
<gene>
    <name evidence="1" type="ORF">GN958_ATG03553</name>
</gene>
<accession>A0A8S9V351</accession>
<evidence type="ECO:0008006" key="3">
    <source>
        <dbReference type="Google" id="ProtNLM"/>
    </source>
</evidence>
<dbReference type="AlphaFoldDB" id="A0A8S9V351"/>
<dbReference type="Gene3D" id="2.40.50.40">
    <property type="match status" value="1"/>
</dbReference>
<proteinExistence type="predicted"/>
<name>A0A8S9V351_PHYIN</name>
<dbReference type="EMBL" id="JAACNO010000497">
    <property type="protein sequence ID" value="KAF4147251.1"/>
    <property type="molecule type" value="Genomic_DNA"/>
</dbReference>
<organism evidence="1 2">
    <name type="scientific">Phytophthora infestans</name>
    <name type="common">Potato late blight agent</name>
    <name type="synonym">Botrytis infestans</name>
    <dbReference type="NCBI Taxonomy" id="4787"/>
    <lineage>
        <taxon>Eukaryota</taxon>
        <taxon>Sar</taxon>
        <taxon>Stramenopiles</taxon>
        <taxon>Oomycota</taxon>
        <taxon>Peronosporomycetes</taxon>
        <taxon>Peronosporales</taxon>
        <taxon>Peronosporaceae</taxon>
        <taxon>Phytophthora</taxon>
    </lineage>
</organism>
<dbReference type="Proteomes" id="UP000704712">
    <property type="component" value="Unassembled WGS sequence"/>
</dbReference>
<sequence length="83" mass="9831">MSRLHDSFCADVLQLYMPSLDRFADRPLPKVSPVHFADGNEGEGDRQTELLIMWNDLEKDESTWERERDMRHAMHRSALLRIF</sequence>
<reference evidence="1" key="1">
    <citation type="submission" date="2020-03" db="EMBL/GenBank/DDBJ databases">
        <title>Hybrid Assembly of Korean Phytophthora infestans isolates.</title>
        <authorList>
            <person name="Prokchorchik M."/>
            <person name="Lee Y."/>
            <person name="Seo J."/>
            <person name="Cho J.-H."/>
            <person name="Park Y.-E."/>
            <person name="Jang D.-C."/>
            <person name="Im J.-S."/>
            <person name="Choi J.-G."/>
            <person name="Park H.-J."/>
            <person name="Lee G.-B."/>
            <person name="Lee Y.-G."/>
            <person name="Hong S.-Y."/>
            <person name="Cho K."/>
            <person name="Sohn K.H."/>
        </authorList>
    </citation>
    <scope>NUCLEOTIDE SEQUENCE</scope>
    <source>
        <strain evidence="1">KR_2_A2</strain>
    </source>
</reference>
<comment type="caution">
    <text evidence="1">The sequence shown here is derived from an EMBL/GenBank/DDBJ whole genome shotgun (WGS) entry which is preliminary data.</text>
</comment>
<protein>
    <recommendedName>
        <fullName evidence="3">Chromo domain-containing protein</fullName>
    </recommendedName>
</protein>